<dbReference type="OrthoDB" id="9805406at2"/>
<dbReference type="GO" id="GO:0016813">
    <property type="term" value="F:hydrolase activity, acting on carbon-nitrogen (but not peptide) bonds, in linear amidines"/>
    <property type="evidence" value="ECO:0007669"/>
    <property type="project" value="UniProtKB-ARBA"/>
</dbReference>
<dbReference type="Pfam" id="PF00491">
    <property type="entry name" value="Arginase"/>
    <property type="match status" value="1"/>
</dbReference>
<proteinExistence type="predicted"/>
<sequence>MGLVRQGISIIHFDETYFEQPKLLQHRHEDLDFRQMQHVNLFCEDDSLVLLKHQLRRRRQKGITFIGSGNYHYMSFLLLKEMTKPFTLVLFDNHPDLGMNQNQDESLLSCGSWVSYALDEIPLLQQVVIIGPTTISQTHINHPRVVIFPFDGRHHYSFKSILSVIHTQHVYISIDKDVLNAVEAATNWNQGVMNLQMLTQYLEMLGKHKQIEGVDICGEEHISPADMLLPDYQAMIQKNENANLTILDTCLKTREQKQKGHKLLLDGKIS</sequence>
<gene>
    <name evidence="1" type="ORF">CHR53_06480</name>
</gene>
<dbReference type="InterPro" id="IPR006035">
    <property type="entry name" value="Ureohydrolase"/>
</dbReference>
<dbReference type="AlphaFoldDB" id="A0A3T0HV03"/>
<keyword evidence="2" id="KW-1185">Reference proteome</keyword>
<evidence type="ECO:0000313" key="1">
    <source>
        <dbReference type="EMBL" id="AZU60941.1"/>
    </source>
</evidence>
<dbReference type="EMBL" id="CP022572">
    <property type="protein sequence ID" value="AZU60941.1"/>
    <property type="molecule type" value="Genomic_DNA"/>
</dbReference>
<dbReference type="Gene3D" id="3.40.800.10">
    <property type="entry name" value="Ureohydrolase domain"/>
    <property type="match status" value="1"/>
</dbReference>
<dbReference type="KEGG" id="nmk:CHR53_06480"/>
<accession>A0A3T0HV03</accession>
<reference evidence="1 2" key="1">
    <citation type="submission" date="2017-07" db="EMBL/GenBank/DDBJ databases">
        <title>The complete genome sequence of Bacillus mesonae strain H20-5, an efficient strain improving plant abiotic stress resistance.</title>
        <authorList>
            <person name="Kim S.Y."/>
            <person name="Song H."/>
            <person name="Sang M.K."/>
            <person name="Weon H.-Y."/>
            <person name="Song J."/>
        </authorList>
    </citation>
    <scope>NUCLEOTIDE SEQUENCE [LARGE SCALE GENOMIC DNA]</scope>
    <source>
        <strain evidence="1 2">H20-5</strain>
    </source>
</reference>
<name>A0A3T0HV03_9BACI</name>
<dbReference type="RefSeq" id="WP_066393885.1">
    <property type="nucleotide sequence ID" value="NZ_CP022572.1"/>
</dbReference>
<dbReference type="Proteomes" id="UP000282892">
    <property type="component" value="Chromosome"/>
</dbReference>
<dbReference type="SUPFAM" id="SSF52768">
    <property type="entry name" value="Arginase/deacetylase"/>
    <property type="match status" value="1"/>
</dbReference>
<organism evidence="1 2">
    <name type="scientific">Neobacillus mesonae</name>
    <dbReference type="NCBI Taxonomy" id="1193713"/>
    <lineage>
        <taxon>Bacteria</taxon>
        <taxon>Bacillati</taxon>
        <taxon>Bacillota</taxon>
        <taxon>Bacilli</taxon>
        <taxon>Bacillales</taxon>
        <taxon>Bacillaceae</taxon>
        <taxon>Neobacillus</taxon>
    </lineage>
</organism>
<dbReference type="STRING" id="1193713.GCA_001636315_03829"/>
<evidence type="ECO:0000313" key="2">
    <source>
        <dbReference type="Proteomes" id="UP000282892"/>
    </source>
</evidence>
<dbReference type="InterPro" id="IPR023696">
    <property type="entry name" value="Ureohydrolase_dom_sf"/>
</dbReference>
<protein>
    <submittedName>
        <fullName evidence="1">Arginase</fullName>
    </submittedName>
</protein>
<dbReference type="GO" id="GO:0046872">
    <property type="term" value="F:metal ion binding"/>
    <property type="evidence" value="ECO:0007669"/>
    <property type="project" value="InterPro"/>
</dbReference>